<dbReference type="InterPro" id="IPR014026">
    <property type="entry name" value="UDP-Glc/GDP-Man_DH_dimer"/>
</dbReference>
<accession>A0ABQ0B945</accession>
<evidence type="ECO:0008006" key="6">
    <source>
        <dbReference type="Google" id="ProtNLM"/>
    </source>
</evidence>
<dbReference type="RefSeq" id="WP_195659654.1">
    <property type="nucleotide sequence ID" value="NZ_BAABYW010000001.1"/>
</dbReference>
<protein>
    <recommendedName>
        <fullName evidence="6">UDP-glucose 6-dehydrogenase</fullName>
    </recommendedName>
</protein>
<dbReference type="InterPro" id="IPR001732">
    <property type="entry name" value="UDP-Glc/GDP-Man_DH_N"/>
</dbReference>
<dbReference type="PANTHER" id="PTHR43750:SF3">
    <property type="entry name" value="UDP-GLUCOSE 6-DEHYDROGENASE TUAD"/>
    <property type="match status" value="1"/>
</dbReference>
<gene>
    <name evidence="4" type="ORF">K040078D81_20990</name>
</gene>
<sequence>MRILIVGHGVVGKNLEEELEVLHPDVIDKYKPEENKIEVPYGVRYDIAFICVDTPIRKEERVLCDTSEVKNAIMENEAEIYVIKSTVSPGTTEQLRVKTGKRIIFSPEYYGGTQHCNNFRFDFTILGGERKACIEVIQALQHVYDARHQFRITDSRTAELTKYMENSFLATKVSFCQQFYFIASEMDVDYEELRELFVLDPRVNPSHTFVDRLHPYWSSHCLDKDVPAIADTYEASLLQEIIKFNENTKKCLGIIRKAEIPEGIKNDMLMYQAGVRRKEILKDQETP</sequence>
<evidence type="ECO:0000259" key="3">
    <source>
        <dbReference type="Pfam" id="PF03721"/>
    </source>
</evidence>
<dbReference type="PANTHER" id="PTHR43750">
    <property type="entry name" value="UDP-GLUCOSE 6-DEHYDROGENASE TUAD"/>
    <property type="match status" value="1"/>
</dbReference>
<proteinExistence type="inferred from homology"/>
<evidence type="ECO:0000256" key="1">
    <source>
        <dbReference type="ARBA" id="ARBA00006601"/>
    </source>
</evidence>
<dbReference type="InterPro" id="IPR008927">
    <property type="entry name" value="6-PGluconate_DH-like_C_sf"/>
</dbReference>
<name>A0ABQ0B945_9FIRM</name>
<reference evidence="4 5" key="1">
    <citation type="submission" date="2024-04" db="EMBL/GenBank/DDBJ databases">
        <title>Defined microbial consortia suppress multidrug-resistant proinflammatory Enterobacteriaceae via ecological control.</title>
        <authorList>
            <person name="Furuichi M."/>
            <person name="Kawaguchi T."/>
            <person name="Pust M."/>
            <person name="Yasuma K."/>
            <person name="Plichta D."/>
            <person name="Hasegawa N."/>
            <person name="Ohya T."/>
            <person name="Bhattarai S."/>
            <person name="Sasajima S."/>
            <person name="Aoto Y."/>
            <person name="Tuganbaev T."/>
            <person name="Yaginuma M."/>
            <person name="Ueda M."/>
            <person name="Okahashi N."/>
            <person name="Amafuji K."/>
            <person name="Kiridooshi Y."/>
            <person name="Sugita K."/>
            <person name="Strazar M."/>
            <person name="Skelly A."/>
            <person name="Suda W."/>
            <person name="Hattori M."/>
            <person name="Nakamoto N."/>
            <person name="Caballero S."/>
            <person name="Norman J."/>
            <person name="Olle B."/>
            <person name="Tanoue T."/>
            <person name="Arita M."/>
            <person name="Bucci V."/>
            <person name="Atarashi K."/>
            <person name="Xavier R."/>
            <person name="Honda K."/>
        </authorList>
    </citation>
    <scope>NUCLEOTIDE SEQUENCE [LARGE SCALE GENOMIC DNA]</scope>
    <source>
        <strain evidence="5">k04-0078-D8-1</strain>
    </source>
</reference>
<dbReference type="Pfam" id="PF00984">
    <property type="entry name" value="UDPG_MGDP_dh"/>
    <property type="match status" value="1"/>
</dbReference>
<dbReference type="EMBL" id="BAABYW010000001">
    <property type="protein sequence ID" value="GAA6407982.1"/>
    <property type="molecule type" value="Genomic_DNA"/>
</dbReference>
<dbReference type="SUPFAM" id="SSF48179">
    <property type="entry name" value="6-phosphogluconate dehydrogenase C-terminal domain-like"/>
    <property type="match status" value="1"/>
</dbReference>
<evidence type="ECO:0000313" key="4">
    <source>
        <dbReference type="EMBL" id="GAA6407982.1"/>
    </source>
</evidence>
<feature type="domain" description="UDP-glucose/GDP-mannose dehydrogenase N-terminal" evidence="3">
    <location>
        <begin position="45"/>
        <end position="135"/>
    </location>
</feature>
<dbReference type="Gene3D" id="1.20.5.100">
    <property type="entry name" value="Cytochrome c1, transmembrane anchor, C-terminal"/>
    <property type="match status" value="1"/>
</dbReference>
<comment type="similarity">
    <text evidence="1">Belongs to the UDP-glucose/GDP-mannose dehydrogenase family.</text>
</comment>
<comment type="caution">
    <text evidence="4">The sequence shown here is derived from an EMBL/GenBank/DDBJ whole genome shotgun (WGS) entry which is preliminary data.</text>
</comment>
<evidence type="ECO:0000259" key="2">
    <source>
        <dbReference type="Pfam" id="PF00984"/>
    </source>
</evidence>
<dbReference type="Proteomes" id="UP001600943">
    <property type="component" value="Unassembled WGS sequence"/>
</dbReference>
<dbReference type="Gene3D" id="3.40.50.720">
    <property type="entry name" value="NAD(P)-binding Rossmann-like Domain"/>
    <property type="match status" value="2"/>
</dbReference>
<dbReference type="InterPro" id="IPR036291">
    <property type="entry name" value="NAD(P)-bd_dom_sf"/>
</dbReference>
<organism evidence="4 5">
    <name type="scientific">Blautia hominis</name>
    <dbReference type="NCBI Taxonomy" id="2025493"/>
    <lineage>
        <taxon>Bacteria</taxon>
        <taxon>Bacillati</taxon>
        <taxon>Bacillota</taxon>
        <taxon>Clostridia</taxon>
        <taxon>Lachnospirales</taxon>
        <taxon>Lachnospiraceae</taxon>
        <taxon>Blautia</taxon>
    </lineage>
</organism>
<dbReference type="Pfam" id="PF03721">
    <property type="entry name" value="UDPG_MGDP_dh_N"/>
    <property type="match status" value="1"/>
</dbReference>
<evidence type="ECO:0000313" key="5">
    <source>
        <dbReference type="Proteomes" id="UP001600943"/>
    </source>
</evidence>
<dbReference type="SUPFAM" id="SSF51735">
    <property type="entry name" value="NAD(P)-binding Rossmann-fold domains"/>
    <property type="match status" value="1"/>
</dbReference>
<feature type="domain" description="UDP-glucose/GDP-mannose dehydrogenase dimerisation" evidence="2">
    <location>
        <begin position="156"/>
        <end position="246"/>
    </location>
</feature>
<keyword evidence="5" id="KW-1185">Reference proteome</keyword>